<comment type="similarity">
    <text evidence="1">Belongs to the peptidase M16 family.</text>
</comment>
<dbReference type="PROSITE" id="PS51257">
    <property type="entry name" value="PROKAR_LIPOPROTEIN"/>
    <property type="match status" value="1"/>
</dbReference>
<keyword evidence="7" id="KW-0732">Signal</keyword>
<dbReference type="RefSeq" id="WP_126784144.1">
    <property type="nucleotide sequence ID" value="NZ_PIQF01000001.1"/>
</dbReference>
<dbReference type="InterPro" id="IPR050626">
    <property type="entry name" value="Peptidase_M16"/>
</dbReference>
<evidence type="ECO:0000313" key="10">
    <source>
        <dbReference type="EMBL" id="RUO77823.1"/>
    </source>
</evidence>
<keyword evidence="5" id="KW-0482">Metalloprotease</keyword>
<evidence type="ECO:0000259" key="8">
    <source>
        <dbReference type="Pfam" id="PF00675"/>
    </source>
</evidence>
<dbReference type="PANTHER" id="PTHR43690:SF17">
    <property type="entry name" value="PROTEIN YHJJ"/>
    <property type="match status" value="1"/>
</dbReference>
<accession>A0A432ZIT3</accession>
<keyword evidence="11" id="KW-1185">Reference proteome</keyword>
<feature type="domain" description="Peptidase M16 C-terminal" evidence="9">
    <location>
        <begin position="215"/>
        <end position="389"/>
    </location>
</feature>
<evidence type="ECO:0000256" key="7">
    <source>
        <dbReference type="SAM" id="SignalP"/>
    </source>
</evidence>
<evidence type="ECO:0000256" key="6">
    <source>
        <dbReference type="SAM" id="MobiDB-lite"/>
    </source>
</evidence>
<organism evidence="10 11">
    <name type="scientific">Idiomarina seosinensis</name>
    <dbReference type="NCBI Taxonomy" id="281739"/>
    <lineage>
        <taxon>Bacteria</taxon>
        <taxon>Pseudomonadati</taxon>
        <taxon>Pseudomonadota</taxon>
        <taxon>Gammaproteobacteria</taxon>
        <taxon>Alteromonadales</taxon>
        <taxon>Idiomarinaceae</taxon>
        <taxon>Idiomarina</taxon>
    </lineage>
</organism>
<keyword evidence="3" id="KW-0378">Hydrolase</keyword>
<evidence type="ECO:0000256" key="3">
    <source>
        <dbReference type="ARBA" id="ARBA00022801"/>
    </source>
</evidence>
<proteinExistence type="inferred from homology"/>
<dbReference type="SUPFAM" id="SSF63411">
    <property type="entry name" value="LuxS/MPP-like metallohydrolase"/>
    <property type="match status" value="4"/>
</dbReference>
<dbReference type="PANTHER" id="PTHR43690">
    <property type="entry name" value="NARDILYSIN"/>
    <property type="match status" value="1"/>
</dbReference>
<name>A0A432ZIT3_9GAMM</name>
<sequence>MKMIKTLTAVAVSTALLGGCQMTQSTAGEPSTSQQTSQQQFPQVEVNYETFTLDNGLTVVVHEDRKAPIVAVNVWYAVGSKDEKPGKTGFAHLFEHLMFNGTENYDDEYFGPFERAGATEMNGTTNNDRTNYFQNVPTPALDMALWMESDRMGHLLGAVTQDKLDEQRGVVQNEKRQGEAQPYGRVWGYLAEQTFPEGHPYSWSVIGSMEDLNNASLDDVHQWFKDYYGASNAVVVLAGDIDVETAKEKVEKYFADIDPGKPLQKLQAWVAKREGSKRASMKDDVPASRIYRVWNTAQIGTADAEYLGLLSDILANGKNSRLYQRLVYDEQLASSVGGFQFSRDLAGQFFITADAKAGVELDRIEAIIDEELNKLLTEGPTQEELSRTKFSTTAQFVRQAEKVGGFGGKSDILASGAVYHNDPGFYQQEMDWIKGATVANLQKAGQRWLTDGDFVLHVEPRGDYQAGEAQASREQLPEIGDLPMLDLPELKTFELSNGLEVYLAERSDTPTVEMNLVFDAGYAADAGNKPGTASFTMSMLKEGTENYGPMELSARLDSLGTSLSAGASLDSSNVRMDTLTVNLNESLDLMNEVLQSATFPAEEIERKRSNWIENIRKEQARPQTQALRVVPGLMFGENHAYSQPLTGSGTVESIESLTRDDLVQHANTWMRPDNARLVIVGDTTEDQVKPLLEQKFSSWQAPESALPTKQLDTPEPQSDARVFLIDKPGTPQSLIIAGQLAPSGTVENADTIDVMNTILGGSFTSRLNMNLREDKGWSYGARSIWLDNLGPGLLIALAPVQTDKTKESIEEIVKEFTQYEGSDPATADELAKVKANKTAKLPGAYETKGALIGAVTETLNKGKDMQYLEAYAQRIEAIDLDSVKQTADSVLRPGAMTWVIVGDLEQIEDKVRNLNLGEVTILDGVK</sequence>
<reference evidence="10 11" key="1">
    <citation type="journal article" date="2011" name="Front. Microbiol.">
        <title>Genomic signatures of strain selection and enhancement in Bacillus atrophaeus var. globigii, a historical biowarfare simulant.</title>
        <authorList>
            <person name="Gibbons H.S."/>
            <person name="Broomall S.M."/>
            <person name="McNew L.A."/>
            <person name="Daligault H."/>
            <person name="Chapman C."/>
            <person name="Bruce D."/>
            <person name="Karavis M."/>
            <person name="Krepps M."/>
            <person name="McGregor P.A."/>
            <person name="Hong C."/>
            <person name="Park K.H."/>
            <person name="Akmal A."/>
            <person name="Feldman A."/>
            <person name="Lin J.S."/>
            <person name="Chang W.E."/>
            <person name="Higgs B.W."/>
            <person name="Demirev P."/>
            <person name="Lindquist J."/>
            <person name="Liem A."/>
            <person name="Fochler E."/>
            <person name="Read T.D."/>
            <person name="Tapia R."/>
            <person name="Johnson S."/>
            <person name="Bishop-Lilly K.A."/>
            <person name="Detter C."/>
            <person name="Han C."/>
            <person name="Sozhamannan S."/>
            <person name="Rosenzweig C.N."/>
            <person name="Skowronski E.W."/>
        </authorList>
    </citation>
    <scope>NUCLEOTIDE SEQUENCE [LARGE SCALE GENOMIC DNA]</scope>
    <source>
        <strain evidence="10 11">CL-SP19</strain>
    </source>
</reference>
<dbReference type="Pfam" id="PF05193">
    <property type="entry name" value="Peptidase_M16_C"/>
    <property type="match status" value="2"/>
</dbReference>
<dbReference type="Proteomes" id="UP000287908">
    <property type="component" value="Unassembled WGS sequence"/>
</dbReference>
<feature type="domain" description="Peptidase M16 N-terminal" evidence="8">
    <location>
        <begin position="59"/>
        <end position="195"/>
    </location>
</feature>
<keyword evidence="2" id="KW-0645">Protease</keyword>
<evidence type="ECO:0000256" key="5">
    <source>
        <dbReference type="ARBA" id="ARBA00023049"/>
    </source>
</evidence>
<dbReference type="OrthoDB" id="9811314at2"/>
<feature type="domain" description="Peptidase M16 C-terminal" evidence="9">
    <location>
        <begin position="656"/>
        <end position="836"/>
    </location>
</feature>
<dbReference type="InterPro" id="IPR011765">
    <property type="entry name" value="Pept_M16_N"/>
</dbReference>
<evidence type="ECO:0000259" key="9">
    <source>
        <dbReference type="Pfam" id="PF05193"/>
    </source>
</evidence>
<evidence type="ECO:0000256" key="4">
    <source>
        <dbReference type="ARBA" id="ARBA00022833"/>
    </source>
</evidence>
<feature type="region of interest" description="Disordered" evidence="6">
    <location>
        <begin position="22"/>
        <end position="41"/>
    </location>
</feature>
<comment type="caution">
    <text evidence="10">The sequence shown here is derived from an EMBL/GenBank/DDBJ whole genome shotgun (WGS) entry which is preliminary data.</text>
</comment>
<evidence type="ECO:0000256" key="1">
    <source>
        <dbReference type="ARBA" id="ARBA00007261"/>
    </source>
</evidence>
<feature type="chain" id="PRO_5018966683" evidence="7">
    <location>
        <begin position="28"/>
        <end position="926"/>
    </location>
</feature>
<dbReference type="Pfam" id="PF00675">
    <property type="entry name" value="Peptidase_M16"/>
    <property type="match status" value="2"/>
</dbReference>
<dbReference type="InterPro" id="IPR007863">
    <property type="entry name" value="Peptidase_M16_C"/>
</dbReference>
<feature type="domain" description="Peptidase M16 N-terminal" evidence="8">
    <location>
        <begin position="503"/>
        <end position="635"/>
    </location>
</feature>
<dbReference type="GO" id="GO:0006508">
    <property type="term" value="P:proteolysis"/>
    <property type="evidence" value="ECO:0007669"/>
    <property type="project" value="UniProtKB-KW"/>
</dbReference>
<dbReference type="GO" id="GO:0008237">
    <property type="term" value="F:metallopeptidase activity"/>
    <property type="evidence" value="ECO:0007669"/>
    <property type="project" value="UniProtKB-KW"/>
</dbReference>
<dbReference type="AlphaFoldDB" id="A0A432ZIT3"/>
<protein>
    <submittedName>
        <fullName evidence="10">Peptidase M16</fullName>
    </submittedName>
</protein>
<dbReference type="Gene3D" id="3.30.830.10">
    <property type="entry name" value="Metalloenzyme, LuxS/M16 peptidase-like"/>
    <property type="match status" value="4"/>
</dbReference>
<evidence type="ECO:0000313" key="11">
    <source>
        <dbReference type="Proteomes" id="UP000287908"/>
    </source>
</evidence>
<dbReference type="InterPro" id="IPR011249">
    <property type="entry name" value="Metalloenz_LuxS/M16"/>
</dbReference>
<keyword evidence="4" id="KW-0862">Zinc</keyword>
<dbReference type="GO" id="GO:0046872">
    <property type="term" value="F:metal ion binding"/>
    <property type="evidence" value="ECO:0007669"/>
    <property type="project" value="InterPro"/>
</dbReference>
<gene>
    <name evidence="10" type="ORF">CWI81_04905</name>
</gene>
<dbReference type="EMBL" id="PIQF01000001">
    <property type="protein sequence ID" value="RUO77823.1"/>
    <property type="molecule type" value="Genomic_DNA"/>
</dbReference>
<feature type="signal peptide" evidence="7">
    <location>
        <begin position="1"/>
        <end position="27"/>
    </location>
</feature>
<feature type="compositionally biased region" description="Low complexity" evidence="6">
    <location>
        <begin position="31"/>
        <end position="40"/>
    </location>
</feature>
<evidence type="ECO:0000256" key="2">
    <source>
        <dbReference type="ARBA" id="ARBA00022670"/>
    </source>
</evidence>